<sequence length="68" mass="7728">MKHSQCFYISVKYNYQLQQSGNGGVDSMATCHKLMRDLQAVFHVLSRDTQDLVLSKPQRASLLKVSPE</sequence>
<accession>A0A4P1RXG7</accession>
<proteinExistence type="predicted"/>
<gene>
    <name evidence="1" type="ORF">TanjilG_18524</name>
</gene>
<dbReference type="Proteomes" id="UP000188354">
    <property type="component" value="Chromosome LG01"/>
</dbReference>
<dbReference type="AlphaFoldDB" id="A0A4P1RXG7"/>
<reference evidence="1 2" key="1">
    <citation type="journal article" date="2017" name="Plant Biotechnol. J.">
        <title>A comprehensive draft genome sequence for lupin (Lupinus angustifolius), an emerging health food: insights into plant-microbe interactions and legume evolution.</title>
        <authorList>
            <person name="Hane J.K."/>
            <person name="Ming Y."/>
            <person name="Kamphuis L.G."/>
            <person name="Nelson M.N."/>
            <person name="Garg G."/>
            <person name="Atkins C.A."/>
            <person name="Bayer P.E."/>
            <person name="Bravo A."/>
            <person name="Bringans S."/>
            <person name="Cannon S."/>
            <person name="Edwards D."/>
            <person name="Foley R."/>
            <person name="Gao L.L."/>
            <person name="Harrison M.J."/>
            <person name="Huang W."/>
            <person name="Hurgobin B."/>
            <person name="Li S."/>
            <person name="Liu C.W."/>
            <person name="McGrath A."/>
            <person name="Morahan G."/>
            <person name="Murray J."/>
            <person name="Weller J."/>
            <person name="Jian J."/>
            <person name="Singh K.B."/>
        </authorList>
    </citation>
    <scope>NUCLEOTIDE SEQUENCE [LARGE SCALE GENOMIC DNA]</scope>
    <source>
        <strain evidence="2">cv. Tanjil</strain>
        <tissue evidence="1">Whole plant</tissue>
    </source>
</reference>
<keyword evidence="2" id="KW-1185">Reference proteome</keyword>
<name>A0A4P1RXG7_LUPAN</name>
<organism evidence="1 2">
    <name type="scientific">Lupinus angustifolius</name>
    <name type="common">Narrow-leaved blue lupine</name>
    <dbReference type="NCBI Taxonomy" id="3871"/>
    <lineage>
        <taxon>Eukaryota</taxon>
        <taxon>Viridiplantae</taxon>
        <taxon>Streptophyta</taxon>
        <taxon>Embryophyta</taxon>
        <taxon>Tracheophyta</taxon>
        <taxon>Spermatophyta</taxon>
        <taxon>Magnoliopsida</taxon>
        <taxon>eudicotyledons</taxon>
        <taxon>Gunneridae</taxon>
        <taxon>Pentapetalae</taxon>
        <taxon>rosids</taxon>
        <taxon>fabids</taxon>
        <taxon>Fabales</taxon>
        <taxon>Fabaceae</taxon>
        <taxon>Papilionoideae</taxon>
        <taxon>50 kb inversion clade</taxon>
        <taxon>genistoids sensu lato</taxon>
        <taxon>core genistoids</taxon>
        <taxon>Genisteae</taxon>
        <taxon>Lupinus</taxon>
    </lineage>
</organism>
<protein>
    <submittedName>
        <fullName evidence="1">Uncharacterized protein</fullName>
    </submittedName>
</protein>
<evidence type="ECO:0000313" key="1">
    <source>
        <dbReference type="EMBL" id="OIW19714.1"/>
    </source>
</evidence>
<evidence type="ECO:0000313" key="2">
    <source>
        <dbReference type="Proteomes" id="UP000188354"/>
    </source>
</evidence>
<dbReference type="EMBL" id="CM007361">
    <property type="protein sequence ID" value="OIW19714.1"/>
    <property type="molecule type" value="Genomic_DNA"/>
</dbReference>
<dbReference type="Gramene" id="OIW19714">
    <property type="protein sequence ID" value="OIW19714"/>
    <property type="gene ID" value="TanjilG_18524"/>
</dbReference>